<evidence type="ECO:0000256" key="2">
    <source>
        <dbReference type="SAM" id="Phobius"/>
    </source>
</evidence>
<keyword evidence="2" id="KW-1133">Transmembrane helix</keyword>
<keyword evidence="2" id="KW-0812">Transmembrane</keyword>
<organism evidence="5 6">
    <name type="scientific">Alkalispirochaeta sphaeroplastigenens</name>
    <dbReference type="NCBI Taxonomy" id="1187066"/>
    <lineage>
        <taxon>Bacteria</taxon>
        <taxon>Pseudomonadati</taxon>
        <taxon>Spirochaetota</taxon>
        <taxon>Spirochaetia</taxon>
        <taxon>Spirochaetales</taxon>
        <taxon>Spirochaetaceae</taxon>
        <taxon>Alkalispirochaeta</taxon>
    </lineage>
</organism>
<sequence length="571" mass="62478">MKKTWKDVTSEEELETISVKLSPLWGVAPGVYVPLLWGLILATALFFLLFFPGIRRYGTVVTIETVPAGASVYIDGVLRGKTPLETFVSAGEREIRAELTGFENATETISFRGRSAGTLVAPLRATVILPFTEADREEIRARAVADFAAWSLGTDPGGQFQHPPVARDGARALWAALSTPAVARADEKSPVPPAEAWPDAEARPDRSAPVEGAYLRNLLAHARPHQIADLTGAALRVQNPGGVLHAGSLARVVHFFTQLDTDYQDFFRLAENLFPEDLLRAEPGEEFLSAASEWSRKREDGRSTSILVTSGFLEKGLPPDARTRKAGGLTFAEVPAGPYITGYPLHQEGPSGRIVDFSDPFWIQADLVTRREFALFASENDQWAPEESDDPHYLQDWPENWRSWIGSPSLRQSFPEAHKPVRFVSRPAAEAFARWIQERALGAGEIPPGTHIGLPSSEEWEYAAFLDGHRGENALPGRNRPPGTDSSDQTSDQGAPGALGLSSMQGVLWQWTRDWYGENGHIIPPSLGYHATVRGGSFANARLPAPGVRGSQPPEWATPFLGFRLVLTEPS</sequence>
<dbReference type="InterPro" id="IPR016187">
    <property type="entry name" value="CTDL_fold"/>
</dbReference>
<evidence type="ECO:0000313" key="6">
    <source>
        <dbReference type="Proteomes" id="UP000237350"/>
    </source>
</evidence>
<keyword evidence="2" id="KW-0472">Membrane</keyword>
<dbReference type="OrthoDB" id="359301at2"/>
<feature type="region of interest" description="Disordered" evidence="1">
    <location>
        <begin position="184"/>
        <end position="205"/>
    </location>
</feature>
<comment type="caution">
    <text evidence="5">The sequence shown here is derived from an EMBL/GenBank/DDBJ whole genome shotgun (WGS) entry which is preliminary data.</text>
</comment>
<evidence type="ECO:0000256" key="1">
    <source>
        <dbReference type="SAM" id="MobiDB-lite"/>
    </source>
</evidence>
<name>A0A2S4JFM2_9SPIO</name>
<dbReference type="PANTHER" id="PTHR23150">
    <property type="entry name" value="SULFATASE MODIFYING FACTOR 1, 2"/>
    <property type="match status" value="1"/>
</dbReference>
<dbReference type="SUPFAM" id="SSF56436">
    <property type="entry name" value="C-type lectin-like"/>
    <property type="match status" value="1"/>
</dbReference>
<feature type="domain" description="PEGA" evidence="4">
    <location>
        <begin position="60"/>
        <end position="113"/>
    </location>
</feature>
<feature type="compositionally biased region" description="Polar residues" evidence="1">
    <location>
        <begin position="484"/>
        <end position="493"/>
    </location>
</feature>
<dbReference type="Pfam" id="PF08308">
    <property type="entry name" value="PEGA"/>
    <property type="match status" value="1"/>
</dbReference>
<dbReference type="InterPro" id="IPR013229">
    <property type="entry name" value="PEGA"/>
</dbReference>
<dbReference type="InterPro" id="IPR005532">
    <property type="entry name" value="SUMF_dom"/>
</dbReference>
<feature type="transmembrane region" description="Helical" evidence="2">
    <location>
        <begin position="31"/>
        <end position="51"/>
    </location>
</feature>
<dbReference type="InterPro" id="IPR042095">
    <property type="entry name" value="SUMF_sf"/>
</dbReference>
<dbReference type="InterPro" id="IPR051043">
    <property type="entry name" value="Sulfatase_Mod_Factor_Kinase"/>
</dbReference>
<dbReference type="PANTHER" id="PTHR23150:SF19">
    <property type="entry name" value="FORMYLGLYCINE-GENERATING ENZYME"/>
    <property type="match status" value="1"/>
</dbReference>
<proteinExistence type="predicted"/>
<dbReference type="RefSeq" id="WP_103681305.1">
    <property type="nucleotide sequence ID" value="NZ_LPWH01000126.1"/>
</dbReference>
<feature type="region of interest" description="Disordered" evidence="1">
    <location>
        <begin position="471"/>
        <end position="499"/>
    </location>
</feature>
<evidence type="ECO:0000259" key="3">
    <source>
        <dbReference type="Pfam" id="PF03781"/>
    </source>
</evidence>
<evidence type="ECO:0000313" key="5">
    <source>
        <dbReference type="EMBL" id="POQ98255.1"/>
    </source>
</evidence>
<evidence type="ECO:0008006" key="7">
    <source>
        <dbReference type="Google" id="ProtNLM"/>
    </source>
</evidence>
<dbReference type="EMBL" id="LPWH01000126">
    <property type="protein sequence ID" value="POQ98255.1"/>
    <property type="molecule type" value="Genomic_DNA"/>
</dbReference>
<protein>
    <recommendedName>
        <fullName evidence="7">PEGA domain-containing protein</fullName>
    </recommendedName>
</protein>
<dbReference type="Proteomes" id="UP000237350">
    <property type="component" value="Unassembled WGS sequence"/>
</dbReference>
<keyword evidence="6" id="KW-1185">Reference proteome</keyword>
<dbReference type="AlphaFoldDB" id="A0A2S4JFM2"/>
<dbReference type="Pfam" id="PF03781">
    <property type="entry name" value="FGE-sulfatase"/>
    <property type="match status" value="1"/>
</dbReference>
<gene>
    <name evidence="5" type="ORF">AU468_14185</name>
</gene>
<accession>A0A2S4JFM2</accession>
<dbReference type="Gene3D" id="3.90.1580.10">
    <property type="entry name" value="paralog of FGE (formylglycine-generating enzyme)"/>
    <property type="match status" value="1"/>
</dbReference>
<dbReference type="GO" id="GO:0120147">
    <property type="term" value="F:formylglycine-generating oxidase activity"/>
    <property type="evidence" value="ECO:0007669"/>
    <property type="project" value="TreeGrafter"/>
</dbReference>
<reference evidence="6" key="1">
    <citation type="submission" date="2015-12" db="EMBL/GenBank/DDBJ databases">
        <authorList>
            <person name="Lodha T.D."/>
            <person name="Chintalapati S."/>
            <person name="Chintalapati V.R."/>
            <person name="Sravanthi T."/>
        </authorList>
    </citation>
    <scope>NUCLEOTIDE SEQUENCE [LARGE SCALE GENOMIC DNA]</scope>
    <source>
        <strain evidence="6">JC133</strain>
    </source>
</reference>
<evidence type="ECO:0000259" key="4">
    <source>
        <dbReference type="Pfam" id="PF08308"/>
    </source>
</evidence>
<feature type="domain" description="Sulfatase-modifying factor enzyme-like" evidence="3">
    <location>
        <begin position="333"/>
        <end position="566"/>
    </location>
</feature>